<dbReference type="GO" id="GO:0016274">
    <property type="term" value="F:protein-arginine N-methyltransferase activity"/>
    <property type="evidence" value="ECO:0007669"/>
    <property type="project" value="InterPro"/>
</dbReference>
<feature type="active site" description="Proton donor/acceptor" evidence="5">
    <location>
        <position position="453"/>
    </location>
</feature>
<dbReference type="Pfam" id="PF17285">
    <property type="entry name" value="PRMT5_TIM"/>
    <property type="match status" value="1"/>
</dbReference>
<feature type="binding site" evidence="6">
    <location>
        <position position="309"/>
    </location>
    <ligand>
        <name>S-adenosyl-L-methionine</name>
        <dbReference type="ChEBI" id="CHEBI:59789"/>
    </ligand>
</feature>
<organism evidence="11">
    <name type="scientific">Schistocephalus solidus</name>
    <name type="common">Tapeworm</name>
    <dbReference type="NCBI Taxonomy" id="70667"/>
    <lineage>
        <taxon>Eukaryota</taxon>
        <taxon>Metazoa</taxon>
        <taxon>Spiralia</taxon>
        <taxon>Lophotrochozoa</taxon>
        <taxon>Platyhelminthes</taxon>
        <taxon>Cestoda</taxon>
        <taxon>Eucestoda</taxon>
        <taxon>Diphyllobothriidea</taxon>
        <taxon>Diphyllobothriidae</taxon>
        <taxon>Schistocephalus</taxon>
    </lineage>
</organism>
<dbReference type="InterPro" id="IPR007857">
    <property type="entry name" value="Arg_MeTrfase_PRMT5"/>
</dbReference>
<dbReference type="InterPro" id="IPR035075">
    <property type="entry name" value="PRMT5"/>
</dbReference>
<keyword evidence="2 4" id="KW-0808">Transferase</keyword>
<dbReference type="Gene3D" id="2.70.160.11">
    <property type="entry name" value="Hnrnp arginine n-methyltransferase1"/>
    <property type="match status" value="1"/>
</dbReference>
<evidence type="ECO:0000256" key="4">
    <source>
        <dbReference type="PIRNR" id="PIRNR015894"/>
    </source>
</evidence>
<dbReference type="Gene3D" id="3.40.50.150">
    <property type="entry name" value="Vaccinia Virus protein VP39"/>
    <property type="match status" value="1"/>
</dbReference>
<feature type="binding site" evidence="6">
    <location>
        <begin position="318"/>
        <end position="319"/>
    </location>
    <ligand>
        <name>S-adenosyl-L-methionine</name>
        <dbReference type="ChEBI" id="CHEBI:59789"/>
    </ligand>
</feature>
<dbReference type="PANTHER" id="PTHR10738:SF0">
    <property type="entry name" value="PROTEIN ARGININE N-METHYLTRANSFERASE 5"/>
    <property type="match status" value="1"/>
</dbReference>
<dbReference type="GO" id="GO:0032259">
    <property type="term" value="P:methylation"/>
    <property type="evidence" value="ECO:0007669"/>
    <property type="project" value="UniProtKB-KW"/>
</dbReference>
<feature type="domain" description="PRMT5 oligomerisation" evidence="10">
    <location>
        <begin position="476"/>
        <end position="652"/>
    </location>
</feature>
<evidence type="ECO:0000256" key="5">
    <source>
        <dbReference type="PIRSR" id="PIRSR015894-1"/>
    </source>
</evidence>
<dbReference type="Pfam" id="PF05185">
    <property type="entry name" value="PRMT5"/>
    <property type="match status" value="1"/>
</dbReference>
<dbReference type="AlphaFoldDB" id="A0A0X3PEB2"/>
<feature type="site" description="Critical for specifying symmetric addition of methyl groups" evidence="7">
    <location>
        <position position="312"/>
    </location>
</feature>
<dbReference type="GO" id="GO:0005829">
    <property type="term" value="C:cytosol"/>
    <property type="evidence" value="ECO:0007669"/>
    <property type="project" value="TreeGrafter"/>
</dbReference>
<name>A0A0X3PEB2_SCHSO</name>
<keyword evidence="3 4" id="KW-0949">S-adenosyl-L-methionine</keyword>
<dbReference type="EMBL" id="GEEE01013031">
    <property type="protein sequence ID" value="JAP50194.1"/>
    <property type="molecule type" value="Transcribed_RNA"/>
</dbReference>
<evidence type="ECO:0000256" key="7">
    <source>
        <dbReference type="PIRSR" id="PIRSR015894-3"/>
    </source>
</evidence>
<evidence type="ECO:0000256" key="2">
    <source>
        <dbReference type="ARBA" id="ARBA00022679"/>
    </source>
</evidence>
<keyword evidence="1 4" id="KW-0489">Methyltransferase</keyword>
<protein>
    <recommendedName>
        <fullName evidence="4">Protein arginine N-methyltransferase</fullName>
    </recommendedName>
</protein>
<evidence type="ECO:0000313" key="11">
    <source>
        <dbReference type="EMBL" id="JAP50194.1"/>
    </source>
</evidence>
<feature type="domain" description="PRMT5 arginine-N-methyltransferase" evidence="8">
    <location>
        <begin position="283"/>
        <end position="473"/>
    </location>
</feature>
<proteinExistence type="inferred from homology"/>
<evidence type="ECO:0000259" key="9">
    <source>
        <dbReference type="Pfam" id="PF17285"/>
    </source>
</evidence>
<dbReference type="SUPFAM" id="SSF53335">
    <property type="entry name" value="S-adenosyl-L-methionine-dependent methyltransferases"/>
    <property type="match status" value="1"/>
</dbReference>
<dbReference type="InterPro" id="IPR035247">
    <property type="entry name" value="PRMT5_TIM"/>
</dbReference>
<evidence type="ECO:0000259" key="10">
    <source>
        <dbReference type="Pfam" id="PF17286"/>
    </source>
</evidence>
<dbReference type="Gene3D" id="3.20.20.150">
    <property type="entry name" value="Divalent-metal-dependent TIM barrel enzymes"/>
    <property type="match status" value="1"/>
</dbReference>
<comment type="similarity">
    <text evidence="4">Belongs to the class I-like SAM-binding methyltransferase superfamily.</text>
</comment>
<dbReference type="PROSITE" id="PS51678">
    <property type="entry name" value="SAM_MT_PRMT"/>
    <property type="match status" value="1"/>
</dbReference>
<dbReference type="GO" id="GO:0005634">
    <property type="term" value="C:nucleus"/>
    <property type="evidence" value="ECO:0007669"/>
    <property type="project" value="TreeGrafter"/>
</dbReference>
<sequence length="654" mass="73381">MHSSLVGLRISQTEDLKTAYTDVVSMGYAFVGSDLFQHSDTPKLTDEKIEAILPAIRSDQIHSDAGDSIAGNFVGYVSSWIDCDAPDAALRTASEKCLLKELNWAAHLALRVVCISLRRLTNPNLARILTSFTITEYAPVRIWISVPMSLLEDFPDGGEEGEDPRESSPWHWWTQLVILAGDTSESFGLLLELGADLPSESVIRRWLSEPVSCLSLSTDIFLLNSKGYPVLSGPHQSVLRRFFKLNSQIIVHGECKHERGLTVFQQYINWLWKTANENKTPYEKHSRGLEDQLQEPLQPLQDNLSSTTYGVFEMDSYKYTAYEEAIYMALLDRRKNPGSVFFTSEDFPPLTDAPMRTNGAYTTDKQVIFILGAGRGPFVAASLQASERSGCPVRIYVVEKNPNALLTLRHRLETEWKDRDVHLVPGDMRWLSTDLEKADIFVSELLGSFGDNELSPECLDGAQHLLKDNGISIPSSYTSYIAPLQSLRIHQEAACHRDICSANTRVQKPLETPYVVRLQNFQLLDDPKAAFTFTHPRKDSPISGLTGDNSRFTTLTFTASQDAMLHGFAGYFDAVLFGKIDLSTHPHHHSPNMFSWFPLVFPLETSVPVRTGEQIVLHLWRCVSTRHVWYEWALTAPVTTKVHNAAGSAYKIGL</sequence>
<evidence type="ECO:0000256" key="6">
    <source>
        <dbReference type="PIRSR" id="PIRSR015894-2"/>
    </source>
</evidence>
<dbReference type="PANTHER" id="PTHR10738">
    <property type="entry name" value="PROTEIN ARGININE N-METHYLTRANSFERASE 5"/>
    <property type="match status" value="1"/>
</dbReference>
<feature type="domain" description="PRMT5 TIM barrel" evidence="9">
    <location>
        <begin position="28"/>
        <end position="272"/>
    </location>
</feature>
<dbReference type="GO" id="GO:0006355">
    <property type="term" value="P:regulation of DNA-templated transcription"/>
    <property type="evidence" value="ECO:0007669"/>
    <property type="project" value="TreeGrafter"/>
</dbReference>
<reference evidence="11" key="1">
    <citation type="submission" date="2016-01" db="EMBL/GenBank/DDBJ databases">
        <title>Reference transcriptome for the parasite Schistocephalus solidus: insights into the molecular evolution of parasitism.</title>
        <authorList>
            <person name="Hebert F.O."/>
            <person name="Grambauer S."/>
            <person name="Barber I."/>
            <person name="Landry C.R."/>
            <person name="Aubin-Horth N."/>
        </authorList>
    </citation>
    <scope>NUCLEOTIDE SEQUENCE</scope>
</reference>
<gene>
    <name evidence="11" type="ORF">TR99160</name>
</gene>
<evidence type="ECO:0000256" key="3">
    <source>
        <dbReference type="ARBA" id="ARBA00022691"/>
    </source>
</evidence>
<dbReference type="InterPro" id="IPR035248">
    <property type="entry name" value="PRMT5_C"/>
</dbReference>
<dbReference type="PIRSF" id="PIRSF015894">
    <property type="entry name" value="Skb1_MeTrfase"/>
    <property type="match status" value="1"/>
</dbReference>
<evidence type="ECO:0000259" key="8">
    <source>
        <dbReference type="Pfam" id="PF05185"/>
    </source>
</evidence>
<dbReference type="InterPro" id="IPR029063">
    <property type="entry name" value="SAM-dependent_MTases_sf"/>
</dbReference>
<dbReference type="Pfam" id="PF17286">
    <property type="entry name" value="PRMT5_C"/>
    <property type="match status" value="1"/>
</dbReference>
<feature type="active site" description="Proton donor/acceptor" evidence="5">
    <location>
        <position position="444"/>
    </location>
</feature>
<dbReference type="InterPro" id="IPR025799">
    <property type="entry name" value="Arg_MeTrfase"/>
</dbReference>
<evidence type="ECO:0000256" key="1">
    <source>
        <dbReference type="ARBA" id="ARBA00022603"/>
    </source>
</evidence>
<accession>A0A0X3PEB2</accession>
<feature type="binding site" evidence="6">
    <location>
        <position position="399"/>
    </location>
    <ligand>
        <name>S-adenosyl-L-methionine</name>
        <dbReference type="ChEBI" id="CHEBI:59789"/>
    </ligand>
</feature>
<feature type="binding site" evidence="6">
    <location>
        <begin position="427"/>
        <end position="428"/>
    </location>
    <ligand>
        <name>S-adenosyl-L-methionine</name>
        <dbReference type="ChEBI" id="CHEBI:59789"/>
    </ligand>
</feature>